<accession>A0A1Z5KI10</accession>
<evidence type="ECO:0000256" key="1">
    <source>
        <dbReference type="SAM" id="SignalP"/>
    </source>
</evidence>
<sequence length="174" mass="20054">MKHFALAILVTSLASIFPYTSAFLFAQQEAPEMVVYYVNEQAAPSACTDGELAYIDRKMLADIDMTLFTYNYLTPVWEIGSAIRRELAVSTPNCDFCRRLYPRSLCNQMYNCQFRRQLRKADHLEERELTDYTPLVADVHDDCQDNLAALTYSWWLSRSCRTAIRGATCHVKII</sequence>
<protein>
    <submittedName>
        <fullName evidence="2">Uncharacterized protein</fullName>
    </submittedName>
</protein>
<feature type="signal peptide" evidence="1">
    <location>
        <begin position="1"/>
        <end position="22"/>
    </location>
</feature>
<evidence type="ECO:0000313" key="2">
    <source>
        <dbReference type="EMBL" id="GAX25950.1"/>
    </source>
</evidence>
<keyword evidence="3" id="KW-1185">Reference proteome</keyword>
<proteinExistence type="predicted"/>
<dbReference type="InParanoid" id="A0A1Z5KI10"/>
<comment type="caution">
    <text evidence="2">The sequence shown here is derived from an EMBL/GenBank/DDBJ whole genome shotgun (WGS) entry which is preliminary data.</text>
</comment>
<organism evidence="2 3">
    <name type="scientific">Fistulifera solaris</name>
    <name type="common">Oleaginous diatom</name>
    <dbReference type="NCBI Taxonomy" id="1519565"/>
    <lineage>
        <taxon>Eukaryota</taxon>
        <taxon>Sar</taxon>
        <taxon>Stramenopiles</taxon>
        <taxon>Ochrophyta</taxon>
        <taxon>Bacillariophyta</taxon>
        <taxon>Bacillariophyceae</taxon>
        <taxon>Bacillariophycidae</taxon>
        <taxon>Naviculales</taxon>
        <taxon>Naviculaceae</taxon>
        <taxon>Fistulifera</taxon>
    </lineage>
</organism>
<keyword evidence="1" id="KW-0732">Signal</keyword>
<reference evidence="2 3" key="1">
    <citation type="journal article" date="2015" name="Plant Cell">
        <title>Oil accumulation by the oleaginous diatom Fistulifera solaris as revealed by the genome and transcriptome.</title>
        <authorList>
            <person name="Tanaka T."/>
            <person name="Maeda Y."/>
            <person name="Veluchamy A."/>
            <person name="Tanaka M."/>
            <person name="Abida H."/>
            <person name="Marechal E."/>
            <person name="Bowler C."/>
            <person name="Muto M."/>
            <person name="Sunaga Y."/>
            <person name="Tanaka M."/>
            <person name="Yoshino T."/>
            <person name="Taniguchi T."/>
            <person name="Fukuda Y."/>
            <person name="Nemoto M."/>
            <person name="Matsumoto M."/>
            <person name="Wong P.S."/>
            <person name="Aburatani S."/>
            <person name="Fujibuchi W."/>
        </authorList>
    </citation>
    <scope>NUCLEOTIDE SEQUENCE [LARGE SCALE GENOMIC DNA]</scope>
    <source>
        <strain evidence="2 3">JPCC DA0580</strain>
    </source>
</reference>
<feature type="chain" id="PRO_5012622467" evidence="1">
    <location>
        <begin position="23"/>
        <end position="174"/>
    </location>
</feature>
<dbReference type="EMBL" id="BDSP01000234">
    <property type="protein sequence ID" value="GAX25950.1"/>
    <property type="molecule type" value="Genomic_DNA"/>
</dbReference>
<name>A0A1Z5KI10_FISSO</name>
<dbReference type="Proteomes" id="UP000198406">
    <property type="component" value="Unassembled WGS sequence"/>
</dbReference>
<evidence type="ECO:0000313" key="3">
    <source>
        <dbReference type="Proteomes" id="UP000198406"/>
    </source>
</evidence>
<gene>
    <name evidence="2" type="ORF">FisN_6Hu010</name>
</gene>
<dbReference type="AlphaFoldDB" id="A0A1Z5KI10"/>